<proteinExistence type="predicted"/>
<organism evidence="1">
    <name type="scientific">Timema shepardi</name>
    <name type="common">Walking stick</name>
    <dbReference type="NCBI Taxonomy" id="629360"/>
    <lineage>
        <taxon>Eukaryota</taxon>
        <taxon>Metazoa</taxon>
        <taxon>Ecdysozoa</taxon>
        <taxon>Arthropoda</taxon>
        <taxon>Hexapoda</taxon>
        <taxon>Insecta</taxon>
        <taxon>Pterygota</taxon>
        <taxon>Neoptera</taxon>
        <taxon>Polyneoptera</taxon>
        <taxon>Phasmatodea</taxon>
        <taxon>Timematodea</taxon>
        <taxon>Timematoidea</taxon>
        <taxon>Timematidae</taxon>
        <taxon>Timema</taxon>
    </lineage>
</organism>
<gene>
    <name evidence="1" type="ORF">TSIB3V08_LOCUS10564</name>
</gene>
<dbReference type="Gene3D" id="1.10.8.1220">
    <property type="match status" value="1"/>
</dbReference>
<evidence type="ECO:0000313" key="1">
    <source>
        <dbReference type="EMBL" id="CAD7266547.1"/>
    </source>
</evidence>
<dbReference type="EMBL" id="OC007179">
    <property type="protein sequence ID" value="CAD7266547.1"/>
    <property type="molecule type" value="Genomic_DNA"/>
</dbReference>
<dbReference type="GO" id="GO:0007018">
    <property type="term" value="P:microtubule-based movement"/>
    <property type="evidence" value="ECO:0007669"/>
    <property type="project" value="InterPro"/>
</dbReference>
<dbReference type="GO" id="GO:0051959">
    <property type="term" value="F:dynein light intermediate chain binding"/>
    <property type="evidence" value="ECO:0007669"/>
    <property type="project" value="InterPro"/>
</dbReference>
<dbReference type="PANTHER" id="PTHR22878">
    <property type="entry name" value="DYNEIN HEAVY CHAIN 6, AXONEMAL-LIKE-RELATED"/>
    <property type="match status" value="1"/>
</dbReference>
<sequence>MEAPVCPCNSSDGAVLSQQCYRGVIKVEDAEKTQLDIDSTRALYIPVANRAQILFFCLSDLANIDPMYQYSLEWFVAIFVNSIITTEKSGQPNLTRSDSTTIHTGDARHHNIHAELNRRSCLIVGHVVGLPPPLLPSGRETVTISLRASFCRIADKTSMDYFSTCKLRPLALQAPAVPLVHRSPSGLWFLYYSKVSLPH</sequence>
<dbReference type="PANTHER" id="PTHR22878:SF73">
    <property type="entry name" value="DYNEIN AXONEMAL HEAVY CHAIN 1"/>
    <property type="match status" value="1"/>
</dbReference>
<reference evidence="1" key="1">
    <citation type="submission" date="2020-11" db="EMBL/GenBank/DDBJ databases">
        <authorList>
            <person name="Tran Van P."/>
        </authorList>
    </citation>
    <scope>NUCLEOTIDE SEQUENCE</scope>
</reference>
<name>A0A7R9B5V1_TIMSH</name>
<protein>
    <submittedName>
        <fullName evidence="1">Uncharacterized protein</fullName>
    </submittedName>
</protein>
<dbReference type="InterPro" id="IPR026983">
    <property type="entry name" value="DHC"/>
</dbReference>
<accession>A0A7R9B5V1</accession>
<dbReference type="GO" id="GO:0030286">
    <property type="term" value="C:dynein complex"/>
    <property type="evidence" value="ECO:0007669"/>
    <property type="project" value="InterPro"/>
</dbReference>
<dbReference type="GO" id="GO:0045505">
    <property type="term" value="F:dynein intermediate chain binding"/>
    <property type="evidence" value="ECO:0007669"/>
    <property type="project" value="InterPro"/>
</dbReference>
<dbReference type="AlphaFoldDB" id="A0A7R9B5V1"/>